<dbReference type="AlphaFoldDB" id="A0A9D5JS97"/>
<dbReference type="InterPro" id="IPR001228">
    <property type="entry name" value="IspD"/>
</dbReference>
<organism evidence="8 9">
    <name type="scientific">candidate division KSB3 bacterium</name>
    <dbReference type="NCBI Taxonomy" id="2044937"/>
    <lineage>
        <taxon>Bacteria</taxon>
        <taxon>candidate division KSB3</taxon>
    </lineage>
</organism>
<dbReference type="EC" id="2.7.7.60" evidence="7"/>
<comment type="function">
    <text evidence="7">Catalyzes the formation of 4-diphosphocytidyl-2-C-methyl-D-erythritol from CTP and 2-C-methyl-D-erythritol 4-phosphate (MEP).</text>
</comment>
<evidence type="ECO:0000313" key="8">
    <source>
        <dbReference type="EMBL" id="MBD3323328.1"/>
    </source>
</evidence>
<dbReference type="GO" id="GO:0050518">
    <property type="term" value="F:2-C-methyl-D-erythritol 4-phosphate cytidylyltransferase activity"/>
    <property type="evidence" value="ECO:0007669"/>
    <property type="project" value="UniProtKB-UniRule"/>
</dbReference>
<dbReference type="NCBIfam" id="TIGR00453">
    <property type="entry name" value="ispD"/>
    <property type="match status" value="1"/>
</dbReference>
<comment type="similarity">
    <text evidence="3 7">Belongs to the IspD/TarI cytidylyltransferase family. IspD subfamily.</text>
</comment>
<dbReference type="Gene3D" id="3.90.550.10">
    <property type="entry name" value="Spore Coat Polysaccharide Biosynthesis Protein SpsA, Chain A"/>
    <property type="match status" value="1"/>
</dbReference>
<keyword evidence="5 7" id="KW-0548">Nucleotidyltransferase</keyword>
<keyword evidence="6 7" id="KW-0414">Isoprene biosynthesis</keyword>
<dbReference type="InterPro" id="IPR050088">
    <property type="entry name" value="IspD/TarI_cytidylyltransf_bact"/>
</dbReference>
<dbReference type="InterPro" id="IPR018294">
    <property type="entry name" value="ISPD_synthase_CS"/>
</dbReference>
<comment type="caution">
    <text evidence="7">Lacks conserved residue(s) required for the propagation of feature annotation.</text>
</comment>
<dbReference type="PROSITE" id="PS01295">
    <property type="entry name" value="ISPD"/>
    <property type="match status" value="1"/>
</dbReference>
<proteinExistence type="inferred from homology"/>
<reference evidence="8" key="1">
    <citation type="submission" date="2019-11" db="EMBL/GenBank/DDBJ databases">
        <title>Microbial mats filling the niche in hypersaline microbial mats.</title>
        <authorList>
            <person name="Wong H.L."/>
            <person name="Macleod F.I."/>
            <person name="White R.A. III"/>
            <person name="Burns B.P."/>
        </authorList>
    </citation>
    <scope>NUCLEOTIDE SEQUENCE</scope>
    <source>
        <strain evidence="8">Rbin_158</strain>
    </source>
</reference>
<dbReference type="PANTHER" id="PTHR32125:SF4">
    <property type="entry name" value="2-C-METHYL-D-ERYTHRITOL 4-PHOSPHATE CYTIDYLYLTRANSFERASE, CHLOROPLASTIC"/>
    <property type="match status" value="1"/>
</dbReference>
<keyword evidence="4 7" id="KW-0808">Transferase</keyword>
<protein>
    <recommendedName>
        <fullName evidence="7">2-C-methyl-D-erythritol 4-phosphate cytidylyltransferase</fullName>
        <ecNumber evidence="7">2.7.7.60</ecNumber>
    </recommendedName>
    <alternativeName>
        <fullName evidence="7">4-diphosphocytidyl-2C-methyl-D-erythritol synthase</fullName>
    </alternativeName>
    <alternativeName>
        <fullName evidence="7">MEP cytidylyltransferase</fullName>
        <shortName evidence="7">MCT</shortName>
    </alternativeName>
</protein>
<evidence type="ECO:0000313" key="9">
    <source>
        <dbReference type="Proteomes" id="UP000649604"/>
    </source>
</evidence>
<dbReference type="CDD" id="cd02516">
    <property type="entry name" value="CDP-ME_synthetase"/>
    <property type="match status" value="1"/>
</dbReference>
<evidence type="ECO:0000256" key="6">
    <source>
        <dbReference type="ARBA" id="ARBA00023229"/>
    </source>
</evidence>
<evidence type="ECO:0000256" key="3">
    <source>
        <dbReference type="ARBA" id="ARBA00009789"/>
    </source>
</evidence>
<dbReference type="FunFam" id="3.90.550.10:FF:000003">
    <property type="entry name" value="2-C-methyl-D-erythritol 4-phosphate cytidylyltransferase"/>
    <property type="match status" value="1"/>
</dbReference>
<comment type="pathway">
    <text evidence="2 7">Isoprenoid biosynthesis; isopentenyl diphosphate biosynthesis via DXP pathway; isopentenyl diphosphate from 1-deoxy-D-xylulose 5-phosphate: step 2/6.</text>
</comment>
<dbReference type="HAMAP" id="MF_00108">
    <property type="entry name" value="IspD"/>
    <property type="match status" value="1"/>
</dbReference>
<comment type="caution">
    <text evidence="8">The sequence shown here is derived from an EMBL/GenBank/DDBJ whole genome shotgun (WGS) entry which is preliminary data.</text>
</comment>
<name>A0A9D5JS97_9BACT</name>
<comment type="catalytic activity">
    <reaction evidence="1 7">
        <text>2-C-methyl-D-erythritol 4-phosphate + CTP + H(+) = 4-CDP-2-C-methyl-D-erythritol + diphosphate</text>
        <dbReference type="Rhea" id="RHEA:13429"/>
        <dbReference type="ChEBI" id="CHEBI:15378"/>
        <dbReference type="ChEBI" id="CHEBI:33019"/>
        <dbReference type="ChEBI" id="CHEBI:37563"/>
        <dbReference type="ChEBI" id="CHEBI:57823"/>
        <dbReference type="ChEBI" id="CHEBI:58262"/>
        <dbReference type="EC" id="2.7.7.60"/>
    </reaction>
</comment>
<evidence type="ECO:0000256" key="7">
    <source>
        <dbReference type="HAMAP-Rule" id="MF_00108"/>
    </source>
</evidence>
<dbReference type="InterPro" id="IPR029044">
    <property type="entry name" value="Nucleotide-diphossugar_trans"/>
</dbReference>
<dbReference type="GO" id="GO:0019288">
    <property type="term" value="P:isopentenyl diphosphate biosynthetic process, methylerythritol 4-phosphate pathway"/>
    <property type="evidence" value="ECO:0007669"/>
    <property type="project" value="UniProtKB-UniRule"/>
</dbReference>
<evidence type="ECO:0000256" key="1">
    <source>
        <dbReference type="ARBA" id="ARBA00001282"/>
    </source>
</evidence>
<evidence type="ECO:0000256" key="5">
    <source>
        <dbReference type="ARBA" id="ARBA00022695"/>
    </source>
</evidence>
<dbReference type="SUPFAM" id="SSF53448">
    <property type="entry name" value="Nucleotide-diphospho-sugar transferases"/>
    <property type="match status" value="1"/>
</dbReference>
<dbReference type="Pfam" id="PF01128">
    <property type="entry name" value="IspD"/>
    <property type="match status" value="1"/>
</dbReference>
<accession>A0A9D5JS97</accession>
<feature type="site" description="Positions MEP for the nucleophilic attack" evidence="7">
    <location>
        <position position="155"/>
    </location>
</feature>
<evidence type="ECO:0000256" key="2">
    <source>
        <dbReference type="ARBA" id="ARBA00004787"/>
    </source>
</evidence>
<dbReference type="Proteomes" id="UP000649604">
    <property type="component" value="Unassembled WGS sequence"/>
</dbReference>
<gene>
    <name evidence="7 8" type="primary">ispD</name>
    <name evidence="8" type="ORF">GF339_02020</name>
</gene>
<dbReference type="InterPro" id="IPR034683">
    <property type="entry name" value="IspD/TarI"/>
</dbReference>
<sequence>MGDPTLPKQFLPLQGIPILGHTLTRFDHIDAIDQIILVTRQQDTARCRQLLTTCRIRKATTLVPGGQVRQESVFHGLQHLPPDADIVLIHDAVRIFITSDLMTALIQATRTYGASIAAVPVQDTIKHVEPRPLASPGHPHEPPDPQLFVKTTLDRTVLWHVQTPQAFRASLIRTVHHQARASGLVATDDAMLAEHFGHPVAIVPSSYRNIKITTPTDLLIAQAFLRDEAHHAARHDTPSPDPQRRNT</sequence>
<dbReference type="PANTHER" id="PTHR32125">
    <property type="entry name" value="2-C-METHYL-D-ERYTHRITOL 4-PHOSPHATE CYTIDYLYLTRANSFERASE, CHLOROPLASTIC"/>
    <property type="match status" value="1"/>
</dbReference>
<evidence type="ECO:0000256" key="4">
    <source>
        <dbReference type="ARBA" id="ARBA00022679"/>
    </source>
</evidence>
<feature type="site" description="Transition state stabilizer" evidence="7">
    <location>
        <position position="8"/>
    </location>
</feature>
<dbReference type="EMBL" id="WJJP01000057">
    <property type="protein sequence ID" value="MBD3323328.1"/>
    <property type="molecule type" value="Genomic_DNA"/>
</dbReference>
<feature type="site" description="Positions MEP for the nucleophilic attack" evidence="7">
    <location>
        <position position="211"/>
    </location>
</feature>